<keyword evidence="4" id="KW-1185">Reference proteome</keyword>
<dbReference type="AlphaFoldDB" id="A0A6C2U3V7"/>
<feature type="chain" id="PRO_5025392509" description="NADP-dependent oxidoreductase domain-containing protein" evidence="1">
    <location>
        <begin position="30"/>
        <end position="388"/>
    </location>
</feature>
<dbReference type="Proteomes" id="UP000366872">
    <property type="component" value="Unassembled WGS sequence"/>
</dbReference>
<accession>A0A6C2U3V7</accession>
<keyword evidence="1" id="KW-0732">Signal</keyword>
<proteinExistence type="predicted"/>
<feature type="domain" description="NADP-dependent oxidoreductase" evidence="2">
    <location>
        <begin position="71"/>
        <end position="160"/>
    </location>
</feature>
<name>A0A6C2U3V7_PONDE</name>
<dbReference type="Gene3D" id="3.20.20.100">
    <property type="entry name" value="NADP-dependent oxidoreductase domain"/>
    <property type="match status" value="1"/>
</dbReference>
<feature type="domain" description="NADP-dependent oxidoreductase" evidence="2">
    <location>
        <begin position="205"/>
        <end position="384"/>
    </location>
</feature>
<evidence type="ECO:0000313" key="3">
    <source>
        <dbReference type="EMBL" id="VGO14231.1"/>
    </source>
</evidence>
<gene>
    <name evidence="3" type="ORF">PDESU_02790</name>
</gene>
<reference evidence="3 4" key="1">
    <citation type="submission" date="2019-04" db="EMBL/GenBank/DDBJ databases">
        <authorList>
            <person name="Van Vliet M D."/>
        </authorList>
    </citation>
    <scope>NUCLEOTIDE SEQUENCE [LARGE SCALE GENOMIC DNA]</scope>
    <source>
        <strain evidence="3 4">F1</strain>
    </source>
</reference>
<protein>
    <recommendedName>
        <fullName evidence="2">NADP-dependent oxidoreductase domain-containing protein</fullName>
    </recommendedName>
</protein>
<evidence type="ECO:0000313" key="4">
    <source>
        <dbReference type="Proteomes" id="UP000366872"/>
    </source>
</evidence>
<dbReference type="Pfam" id="PF00248">
    <property type="entry name" value="Aldo_ket_red"/>
    <property type="match status" value="2"/>
</dbReference>
<dbReference type="InterPro" id="IPR053135">
    <property type="entry name" value="AKR2_Oxidoreductase"/>
</dbReference>
<dbReference type="EMBL" id="CAAHFG010000001">
    <property type="protein sequence ID" value="VGO14231.1"/>
    <property type="molecule type" value="Genomic_DNA"/>
</dbReference>
<evidence type="ECO:0000259" key="2">
    <source>
        <dbReference type="Pfam" id="PF00248"/>
    </source>
</evidence>
<sequence length="388" mass="43911">MINSRQSRRQFFNHTAASFVALLSIPPCATGEGSLTASEAMPPRWKNRQEGMRYRRLGKTAMMVSELAMGTFPFESEDSFPLFDAAIDRGINYFDCASAYSGGKVEANLGRYFKASGNREKVFLSTKLSGYYWELDRWLMTEVGKKSKAVQHEIEAKAESLLEQRRVKLPGYHIQYFGGQANQFDKTYYRYFAMQEIGISDEWRGKIKQNAYRLLEEGMTRLQTDYLDVLHIPHGVAMPEMMDDLLKEIFQEFKQKGLVKASAVSFHNDVTGNLLQAAKVGYYDVAMFAYNIANHAGLEHAMYKAHQSGMGLIAMKVAKLFSMGNQPAWRLSKLNAAIPDEGLSPFAKSYLWALQNPNLSCCVSQMETIEQLNDNLQVVGRKLDLEPS</sequence>
<feature type="signal peptide" evidence="1">
    <location>
        <begin position="1"/>
        <end position="29"/>
    </location>
</feature>
<dbReference type="InterPro" id="IPR036812">
    <property type="entry name" value="NAD(P)_OxRdtase_dom_sf"/>
</dbReference>
<organism evidence="3 4">
    <name type="scientific">Pontiella desulfatans</name>
    <dbReference type="NCBI Taxonomy" id="2750659"/>
    <lineage>
        <taxon>Bacteria</taxon>
        <taxon>Pseudomonadati</taxon>
        <taxon>Kiritimatiellota</taxon>
        <taxon>Kiritimatiellia</taxon>
        <taxon>Kiritimatiellales</taxon>
        <taxon>Pontiellaceae</taxon>
        <taxon>Pontiella</taxon>
    </lineage>
</organism>
<dbReference type="PANTHER" id="PTHR43312:SF1">
    <property type="entry name" value="NADP-DEPENDENT OXIDOREDUCTASE DOMAIN-CONTAINING PROTEIN"/>
    <property type="match status" value="1"/>
</dbReference>
<dbReference type="SUPFAM" id="SSF51430">
    <property type="entry name" value="NAD(P)-linked oxidoreductase"/>
    <property type="match status" value="1"/>
</dbReference>
<dbReference type="PANTHER" id="PTHR43312">
    <property type="entry name" value="D-THREO-ALDOSE 1-DEHYDROGENASE"/>
    <property type="match status" value="1"/>
</dbReference>
<dbReference type="InterPro" id="IPR023210">
    <property type="entry name" value="NADP_OxRdtase_dom"/>
</dbReference>
<evidence type="ECO:0000256" key="1">
    <source>
        <dbReference type="SAM" id="SignalP"/>
    </source>
</evidence>